<dbReference type="EMBL" id="CM011688">
    <property type="protein sequence ID" value="TMS09677.1"/>
    <property type="molecule type" value="Genomic_DNA"/>
</dbReference>
<dbReference type="Proteomes" id="UP000793456">
    <property type="component" value="Chromosome XV"/>
</dbReference>
<protein>
    <submittedName>
        <fullName evidence="1">Uncharacterized protein</fullName>
    </submittedName>
</protein>
<reference evidence="1" key="1">
    <citation type="submission" date="2018-11" db="EMBL/GenBank/DDBJ databases">
        <title>The sequence and de novo assembly of Larimichthys crocea genome using PacBio and Hi-C technologies.</title>
        <authorList>
            <person name="Xu P."/>
            <person name="Chen B."/>
            <person name="Zhou Z."/>
            <person name="Ke Q."/>
            <person name="Wu Y."/>
            <person name="Bai H."/>
            <person name="Pu F."/>
        </authorList>
    </citation>
    <scope>NUCLEOTIDE SEQUENCE</scope>
    <source>
        <tissue evidence="1">Muscle</tissue>
    </source>
</reference>
<name>A0ACD3QRI2_LARCR</name>
<organism evidence="1 2">
    <name type="scientific">Larimichthys crocea</name>
    <name type="common">Large yellow croaker</name>
    <name type="synonym">Pseudosciaena crocea</name>
    <dbReference type="NCBI Taxonomy" id="215358"/>
    <lineage>
        <taxon>Eukaryota</taxon>
        <taxon>Metazoa</taxon>
        <taxon>Chordata</taxon>
        <taxon>Craniata</taxon>
        <taxon>Vertebrata</taxon>
        <taxon>Euteleostomi</taxon>
        <taxon>Actinopterygii</taxon>
        <taxon>Neopterygii</taxon>
        <taxon>Teleostei</taxon>
        <taxon>Neoteleostei</taxon>
        <taxon>Acanthomorphata</taxon>
        <taxon>Eupercaria</taxon>
        <taxon>Sciaenidae</taxon>
        <taxon>Larimichthys</taxon>
    </lineage>
</organism>
<comment type="caution">
    <text evidence="1">The sequence shown here is derived from an EMBL/GenBank/DDBJ whole genome shotgun (WGS) entry which is preliminary data.</text>
</comment>
<sequence>MSRRPEPFGEMTEFMLLVHQEQGKHLGGGREITVTESNKESSKKMPKKRRSLRINMPDFGTFTSPQVETSGSTKSGAQTGERRIRSASPIKGVSSPASALLPPCPQSAPVPAKPSSGSPKTIFPYPSHQDSPPKSPRRLSISGIFRSSSSSSPTSIKIFSRTRRASGLSTPPPTYTNPVIQPTRVHPGGPADQAQPRTPGAHLPIPLTLHASGHRTASQPSLCQTPDPFLKSCAILFYLTTTWMMKISFIQVLILEHTVYQQGCVCNSGRAEGVNIISASRQYLTQRWMTD</sequence>
<gene>
    <name evidence="1" type="ORF">E3U43_002336</name>
</gene>
<evidence type="ECO:0000313" key="1">
    <source>
        <dbReference type="EMBL" id="TMS09677.1"/>
    </source>
</evidence>
<accession>A0ACD3QRI2</accession>
<proteinExistence type="predicted"/>
<evidence type="ECO:0000313" key="2">
    <source>
        <dbReference type="Proteomes" id="UP000793456"/>
    </source>
</evidence>
<keyword evidence="2" id="KW-1185">Reference proteome</keyword>